<dbReference type="Pfam" id="PF12704">
    <property type="entry name" value="MacB_PCD"/>
    <property type="match status" value="2"/>
</dbReference>
<proteinExistence type="predicted"/>
<feature type="transmembrane region" description="Helical" evidence="6">
    <location>
        <begin position="762"/>
        <end position="783"/>
    </location>
</feature>
<dbReference type="PROSITE" id="PS51257">
    <property type="entry name" value="PROKAR_LIPOPROTEIN"/>
    <property type="match status" value="1"/>
</dbReference>
<dbReference type="KEGG" id="anf:AQPE_2572"/>
<evidence type="ECO:0000259" key="8">
    <source>
        <dbReference type="Pfam" id="PF12704"/>
    </source>
</evidence>
<feature type="transmembrane region" description="Helical" evidence="6">
    <location>
        <begin position="20"/>
        <end position="40"/>
    </location>
</feature>
<protein>
    <submittedName>
        <fullName evidence="9">FtsX-related transmembrane transport protein</fullName>
    </submittedName>
</protein>
<reference evidence="9" key="1">
    <citation type="journal article" date="2020" name="Int. J. Syst. Evol. Microbiol.">
        <title>Aquipluma nitroreducens gen. nov. sp. nov., a novel facultatively anaerobic bacterium isolated from a freshwater lake.</title>
        <authorList>
            <person name="Watanabe M."/>
            <person name="Kojima H."/>
            <person name="Fukui M."/>
        </authorList>
    </citation>
    <scope>NUCLEOTIDE SEQUENCE</scope>
    <source>
        <strain evidence="9">MeG22</strain>
    </source>
</reference>
<dbReference type="AlphaFoldDB" id="A0A5K7SA16"/>
<feature type="transmembrane region" description="Helical" evidence="6">
    <location>
        <begin position="387"/>
        <end position="411"/>
    </location>
</feature>
<evidence type="ECO:0000256" key="3">
    <source>
        <dbReference type="ARBA" id="ARBA00022692"/>
    </source>
</evidence>
<dbReference type="RefSeq" id="WP_318346749.1">
    <property type="nucleotide sequence ID" value="NZ_AP018694.1"/>
</dbReference>
<feature type="domain" description="MacB-like periplasmic core" evidence="8">
    <location>
        <begin position="439"/>
        <end position="640"/>
    </location>
</feature>
<evidence type="ECO:0000256" key="5">
    <source>
        <dbReference type="ARBA" id="ARBA00023136"/>
    </source>
</evidence>
<evidence type="ECO:0000313" key="9">
    <source>
        <dbReference type="EMBL" id="BBE18410.1"/>
    </source>
</evidence>
<keyword evidence="3 6" id="KW-0812">Transmembrane</keyword>
<feature type="transmembrane region" description="Helical" evidence="6">
    <location>
        <begin position="346"/>
        <end position="367"/>
    </location>
</feature>
<keyword evidence="5 6" id="KW-0472">Membrane</keyword>
<feature type="domain" description="ABC3 transporter permease C-terminal" evidence="7">
    <location>
        <begin position="684"/>
        <end position="795"/>
    </location>
</feature>
<dbReference type="EMBL" id="AP018694">
    <property type="protein sequence ID" value="BBE18410.1"/>
    <property type="molecule type" value="Genomic_DNA"/>
</dbReference>
<gene>
    <name evidence="9" type="ORF">AQPE_2572</name>
</gene>
<dbReference type="InterPro" id="IPR050250">
    <property type="entry name" value="Macrolide_Exporter_MacB"/>
</dbReference>
<evidence type="ECO:0000313" key="10">
    <source>
        <dbReference type="Proteomes" id="UP001193389"/>
    </source>
</evidence>
<feature type="domain" description="ABC3 transporter permease C-terminal" evidence="7">
    <location>
        <begin position="296"/>
        <end position="413"/>
    </location>
</feature>
<accession>A0A5K7SA16</accession>
<feature type="transmembrane region" description="Helical" evidence="6">
    <location>
        <begin position="432"/>
        <end position="452"/>
    </location>
</feature>
<dbReference type="InterPro" id="IPR025857">
    <property type="entry name" value="MacB_PCD"/>
</dbReference>
<comment type="subcellular location">
    <subcellularLocation>
        <location evidence="1">Cell membrane</location>
        <topology evidence="1">Multi-pass membrane protein</topology>
    </subcellularLocation>
</comment>
<organism evidence="9 10">
    <name type="scientific">Aquipluma nitroreducens</name>
    <dbReference type="NCBI Taxonomy" id="2010828"/>
    <lineage>
        <taxon>Bacteria</taxon>
        <taxon>Pseudomonadati</taxon>
        <taxon>Bacteroidota</taxon>
        <taxon>Bacteroidia</taxon>
        <taxon>Marinilabiliales</taxon>
        <taxon>Prolixibacteraceae</taxon>
        <taxon>Aquipluma</taxon>
    </lineage>
</organism>
<evidence type="ECO:0000256" key="2">
    <source>
        <dbReference type="ARBA" id="ARBA00022475"/>
    </source>
</evidence>
<dbReference type="GO" id="GO:0005886">
    <property type="term" value="C:plasma membrane"/>
    <property type="evidence" value="ECO:0007669"/>
    <property type="project" value="UniProtKB-SubCell"/>
</dbReference>
<dbReference type="Proteomes" id="UP001193389">
    <property type="component" value="Chromosome"/>
</dbReference>
<keyword evidence="2" id="KW-1003">Cell membrane</keyword>
<evidence type="ECO:0000256" key="4">
    <source>
        <dbReference type="ARBA" id="ARBA00022989"/>
    </source>
</evidence>
<dbReference type="GO" id="GO:0022857">
    <property type="term" value="F:transmembrane transporter activity"/>
    <property type="evidence" value="ECO:0007669"/>
    <property type="project" value="TreeGrafter"/>
</dbReference>
<evidence type="ECO:0000259" key="7">
    <source>
        <dbReference type="Pfam" id="PF02687"/>
    </source>
</evidence>
<feature type="transmembrane region" description="Helical" evidence="6">
    <location>
        <begin position="679"/>
        <end position="704"/>
    </location>
</feature>
<feature type="transmembrane region" description="Helical" evidence="6">
    <location>
        <begin position="731"/>
        <end position="750"/>
    </location>
</feature>
<sequence>MLKHYIKIAFRNLFRQKRLALINILGLSIGLACFSLFSLYTVNEFSYDRFNAKASRIYRVYDWWSFSDRQGSEPSSATPLGPAMKQDLSGVEDFVRIKPTGDKLIRIGNRIHTIDVSFADPQLFSIFTFPLITGNTATALESPRSIVLTRTKAIQLFGRTDVVGRTVEIKNGDQFEPFVIGAVAENIPVNSSIQFDILGNFDYILNTEYGRASLSDWNMTIGISVYVLLHENSNLMNDPARISAFRHNYFPGETERNKDGSPTNGFGFQSLTDVHTGVNIDKWGASDPKNSWILMSIAIGILIIACINFITLAISRSAGRSKEVGIRKVTGGHRYQLVYQFLSESLLLSLISAVIGLILAYTLLPFFNELSGRSLSFSFSQYPEMIGILSGVVLLVGLISGIYPALAISGFQPSEVLKSKVRFSGSNFFTKSLVSFQFVLSIGLIISMIVFMRQLGFMRSKDLGFDKENVVAINTQDLDLQKDYPVFKQLLRSESSILGVTGSYIGLGNNEGQMGRRYKFDTKEETVIEYPIDAEFLDVLGMQLVAGRTFDPAIASDATMSVVVNEALVHDVLGITPEEALGKEFTNSKGPDRKVIIGVSRNFNFEDLTRTVRAQMFLCPANLKPNTLFVRINPGDPSKALTTIAAAWKNISPELPIKYSFLDQKFDDFYKEETRWSRIVSWAGAICIFLACMGLVGLTSLAVINRSTEIGIRKVNGAKISEILTLLNRDFVRWVAIAFVIATPVAYYSMNKWLESFAYKTTLSWWIFALAGFLTLGISLLTVSWQSWKAATRNPVEALRYE</sequence>
<name>A0A5K7SA16_9BACT</name>
<evidence type="ECO:0000256" key="1">
    <source>
        <dbReference type="ARBA" id="ARBA00004651"/>
    </source>
</evidence>
<dbReference type="InterPro" id="IPR003838">
    <property type="entry name" value="ABC3_permease_C"/>
</dbReference>
<keyword evidence="10" id="KW-1185">Reference proteome</keyword>
<keyword evidence="4 6" id="KW-1133">Transmembrane helix</keyword>
<dbReference type="PANTHER" id="PTHR30572">
    <property type="entry name" value="MEMBRANE COMPONENT OF TRANSPORTER-RELATED"/>
    <property type="match status" value="1"/>
</dbReference>
<dbReference type="PANTHER" id="PTHR30572:SF18">
    <property type="entry name" value="ABC-TYPE MACROLIDE FAMILY EXPORT SYSTEM PERMEASE COMPONENT 2"/>
    <property type="match status" value="1"/>
</dbReference>
<feature type="domain" description="MacB-like periplasmic core" evidence="8">
    <location>
        <begin position="21"/>
        <end position="232"/>
    </location>
</feature>
<feature type="transmembrane region" description="Helical" evidence="6">
    <location>
        <begin position="292"/>
        <end position="314"/>
    </location>
</feature>
<evidence type="ECO:0000256" key="6">
    <source>
        <dbReference type="SAM" id="Phobius"/>
    </source>
</evidence>
<dbReference type="Pfam" id="PF02687">
    <property type="entry name" value="FtsX"/>
    <property type="match status" value="2"/>
</dbReference>